<reference evidence="1" key="1">
    <citation type="submission" date="2023-05" db="EMBL/GenBank/DDBJ databases">
        <authorList>
            <person name="Stuckert A."/>
        </authorList>
    </citation>
    <scope>NUCLEOTIDE SEQUENCE</scope>
</reference>
<accession>A0ABN9ADJ0</accession>
<dbReference type="Proteomes" id="UP001162483">
    <property type="component" value="Unassembled WGS sequence"/>
</dbReference>
<gene>
    <name evidence="1" type="ORF">SPARVUS_LOCUS520813</name>
</gene>
<proteinExistence type="predicted"/>
<dbReference type="EMBL" id="CATNWA010000175">
    <property type="protein sequence ID" value="CAI9534064.1"/>
    <property type="molecule type" value="Genomic_DNA"/>
</dbReference>
<feature type="non-terminal residue" evidence="1">
    <location>
        <position position="1"/>
    </location>
</feature>
<comment type="caution">
    <text evidence="1">The sequence shown here is derived from an EMBL/GenBank/DDBJ whole genome shotgun (WGS) entry which is preliminary data.</text>
</comment>
<name>A0ABN9ADJ0_9NEOB</name>
<evidence type="ECO:0000313" key="1">
    <source>
        <dbReference type="EMBL" id="CAI9534064.1"/>
    </source>
</evidence>
<sequence>LKTSKESSSSPELQTTIPADSVSFLSCPVKLNAEDEDTLVSSNSSPFSSPDALANYCVKCHQICISNRQG</sequence>
<protein>
    <submittedName>
        <fullName evidence="1">Uncharacterized protein</fullName>
    </submittedName>
</protein>
<evidence type="ECO:0000313" key="2">
    <source>
        <dbReference type="Proteomes" id="UP001162483"/>
    </source>
</evidence>
<keyword evidence="2" id="KW-1185">Reference proteome</keyword>
<organism evidence="1 2">
    <name type="scientific">Staurois parvus</name>
    <dbReference type="NCBI Taxonomy" id="386267"/>
    <lineage>
        <taxon>Eukaryota</taxon>
        <taxon>Metazoa</taxon>
        <taxon>Chordata</taxon>
        <taxon>Craniata</taxon>
        <taxon>Vertebrata</taxon>
        <taxon>Euteleostomi</taxon>
        <taxon>Amphibia</taxon>
        <taxon>Batrachia</taxon>
        <taxon>Anura</taxon>
        <taxon>Neobatrachia</taxon>
        <taxon>Ranoidea</taxon>
        <taxon>Ranidae</taxon>
        <taxon>Staurois</taxon>
    </lineage>
</organism>